<accession>A0A1E4RZ47</accession>
<keyword evidence="1 3" id="KW-0853">WD repeat</keyword>
<feature type="repeat" description="WD" evidence="3">
    <location>
        <begin position="338"/>
        <end position="379"/>
    </location>
</feature>
<dbReference type="InterPro" id="IPR020472">
    <property type="entry name" value="WD40_PAC1"/>
</dbReference>
<dbReference type="CDD" id="cd00200">
    <property type="entry name" value="WD40"/>
    <property type="match status" value="1"/>
</dbReference>
<dbReference type="GO" id="GO:0030621">
    <property type="term" value="F:U4 snRNA binding"/>
    <property type="evidence" value="ECO:0007669"/>
    <property type="project" value="TreeGrafter"/>
</dbReference>
<dbReference type="InterPro" id="IPR036322">
    <property type="entry name" value="WD40_repeat_dom_sf"/>
</dbReference>
<feature type="repeat" description="WD" evidence="3">
    <location>
        <begin position="296"/>
        <end position="337"/>
    </location>
</feature>
<dbReference type="Gene3D" id="2.130.10.10">
    <property type="entry name" value="YVTN repeat-like/Quinoprotein amine dehydrogenase"/>
    <property type="match status" value="2"/>
</dbReference>
<sequence length="453" mass="50097">MVNYDELQVDNNHTTDGVNVGEFLEGLEGKRRANLGLVPTDDAGVKAMLRHIGEPVTRFGESAGDRRTRLLGLIAERNIEVSALADNDVEMDGGEEADGDDVPDEEFYTPASEELVEARRFIARDALGRSQIRLDALRLQGEVPFEEVLLGRRSQNELCKRYGLVGSQLISTRPVSMVAISPLDSDRVLTGSWGGDVKLLNGELDVLKTFDTTASLGKVGGLAWSPVDESIFACTGANVQLWNAESTEAPLMELTNHTNRVVRCQFHPSGRFIASASFDMTWRLWDINTQQELLLQEGHSKEVYTVRFHPDGSLLASAGLDGVSLVWDLRLGQMIMPLKGHIKPIYGLDWSANGVNVATSSADGSIKVWDLRMQRELETIAAHSKVVSDVKFHKNQLISSSYDNTLKIFSCDNWLPLTTLEGHSEKVMSFDVCDDYILSTGWDRSAKKWVVDG</sequence>
<dbReference type="SMART" id="SM00320">
    <property type="entry name" value="WD40"/>
    <property type="match status" value="7"/>
</dbReference>
<dbReference type="Proteomes" id="UP000094389">
    <property type="component" value="Unassembled WGS sequence"/>
</dbReference>
<evidence type="ECO:0000256" key="1">
    <source>
        <dbReference type="ARBA" id="ARBA00022574"/>
    </source>
</evidence>
<dbReference type="SUPFAM" id="SSF50978">
    <property type="entry name" value="WD40 repeat-like"/>
    <property type="match status" value="1"/>
</dbReference>
<feature type="repeat" description="WD" evidence="3">
    <location>
        <begin position="254"/>
        <end position="295"/>
    </location>
</feature>
<dbReference type="PANTHER" id="PTHR19846:SF0">
    <property type="entry name" value="PRE-MRNA PROCESSING FACTOR 4"/>
    <property type="match status" value="1"/>
</dbReference>
<evidence type="ECO:0000259" key="4">
    <source>
        <dbReference type="SMART" id="SM00500"/>
    </source>
</evidence>
<dbReference type="GO" id="GO:0017070">
    <property type="term" value="F:U6 snRNA binding"/>
    <property type="evidence" value="ECO:0007669"/>
    <property type="project" value="TreeGrafter"/>
</dbReference>
<name>A0A1E4RZ47_CYBJN</name>
<dbReference type="SMART" id="SM00500">
    <property type="entry name" value="SFM"/>
    <property type="match status" value="1"/>
</dbReference>
<dbReference type="OrthoDB" id="540662at2759"/>
<feature type="domain" description="Pre-mRNA processing factor 4 (PRP4)-like" evidence="4">
    <location>
        <begin position="40"/>
        <end position="91"/>
    </location>
</feature>
<dbReference type="PRINTS" id="PR00320">
    <property type="entry name" value="GPROTEINBRPT"/>
</dbReference>
<evidence type="ECO:0000313" key="6">
    <source>
        <dbReference type="Proteomes" id="UP000094389"/>
    </source>
</evidence>
<protein>
    <submittedName>
        <fullName evidence="5">WD40 repeat-like protein</fullName>
    </submittedName>
</protein>
<gene>
    <name evidence="5" type="ORF">CYBJADRAFT_173938</name>
</gene>
<dbReference type="InterPro" id="IPR001680">
    <property type="entry name" value="WD40_rpt"/>
</dbReference>
<dbReference type="GO" id="GO:0046540">
    <property type="term" value="C:U4/U6 x U5 tri-snRNP complex"/>
    <property type="evidence" value="ECO:0007669"/>
    <property type="project" value="TreeGrafter"/>
</dbReference>
<evidence type="ECO:0000256" key="3">
    <source>
        <dbReference type="PROSITE-ProRule" id="PRU00221"/>
    </source>
</evidence>
<dbReference type="Pfam" id="PF00400">
    <property type="entry name" value="WD40"/>
    <property type="match status" value="5"/>
</dbReference>
<dbReference type="GeneID" id="30990916"/>
<keyword evidence="2" id="KW-0677">Repeat</keyword>
<proteinExistence type="predicted"/>
<dbReference type="AlphaFoldDB" id="A0A1E4RZ47"/>
<dbReference type="PANTHER" id="PTHR19846">
    <property type="entry name" value="WD40 REPEAT PROTEIN"/>
    <property type="match status" value="1"/>
</dbReference>
<dbReference type="InterPro" id="IPR019775">
    <property type="entry name" value="WD40_repeat_CS"/>
</dbReference>
<organism evidence="5 6">
    <name type="scientific">Cyberlindnera jadinii (strain ATCC 18201 / CBS 1600 / BCRC 20928 / JCM 3617 / NBRC 0987 / NRRL Y-1542)</name>
    <name type="common">Torula yeast</name>
    <name type="synonym">Candida utilis</name>
    <dbReference type="NCBI Taxonomy" id="983966"/>
    <lineage>
        <taxon>Eukaryota</taxon>
        <taxon>Fungi</taxon>
        <taxon>Dikarya</taxon>
        <taxon>Ascomycota</taxon>
        <taxon>Saccharomycotina</taxon>
        <taxon>Saccharomycetes</taxon>
        <taxon>Phaffomycetales</taxon>
        <taxon>Phaffomycetaceae</taxon>
        <taxon>Cyberlindnera</taxon>
    </lineage>
</organism>
<dbReference type="InterPro" id="IPR014906">
    <property type="entry name" value="PRP4-like"/>
</dbReference>
<dbReference type="OMA" id="LNEPICY"/>
<dbReference type="PROSITE" id="PS50082">
    <property type="entry name" value="WD_REPEATS_2"/>
    <property type="match status" value="3"/>
</dbReference>
<dbReference type="EMBL" id="KV453934">
    <property type="protein sequence ID" value="ODV72491.1"/>
    <property type="molecule type" value="Genomic_DNA"/>
</dbReference>
<evidence type="ECO:0000313" key="5">
    <source>
        <dbReference type="EMBL" id="ODV72491.1"/>
    </source>
</evidence>
<evidence type="ECO:0000256" key="2">
    <source>
        <dbReference type="ARBA" id="ARBA00022737"/>
    </source>
</evidence>
<dbReference type="STRING" id="983966.A0A1E4RZ47"/>
<dbReference type="RefSeq" id="XP_020069530.1">
    <property type="nucleotide sequence ID" value="XM_020216520.1"/>
</dbReference>
<dbReference type="Pfam" id="PF08799">
    <property type="entry name" value="PRP4"/>
    <property type="match status" value="1"/>
</dbReference>
<dbReference type="PROSITE" id="PS50294">
    <property type="entry name" value="WD_REPEATS_REGION"/>
    <property type="match status" value="3"/>
</dbReference>
<dbReference type="SUPFAM" id="SSF158230">
    <property type="entry name" value="PRP4-like"/>
    <property type="match status" value="1"/>
</dbReference>
<dbReference type="GO" id="GO:0000398">
    <property type="term" value="P:mRNA splicing, via spliceosome"/>
    <property type="evidence" value="ECO:0007669"/>
    <property type="project" value="TreeGrafter"/>
</dbReference>
<keyword evidence="6" id="KW-1185">Reference proteome</keyword>
<dbReference type="InterPro" id="IPR015943">
    <property type="entry name" value="WD40/YVTN_repeat-like_dom_sf"/>
</dbReference>
<dbReference type="PROSITE" id="PS00678">
    <property type="entry name" value="WD_REPEATS_1"/>
    <property type="match status" value="3"/>
</dbReference>
<reference evidence="5 6" key="1">
    <citation type="journal article" date="2016" name="Proc. Natl. Acad. Sci. U.S.A.">
        <title>Comparative genomics of biotechnologically important yeasts.</title>
        <authorList>
            <person name="Riley R."/>
            <person name="Haridas S."/>
            <person name="Wolfe K.H."/>
            <person name="Lopes M.R."/>
            <person name="Hittinger C.T."/>
            <person name="Goeker M."/>
            <person name="Salamov A.A."/>
            <person name="Wisecaver J.H."/>
            <person name="Long T.M."/>
            <person name="Calvey C.H."/>
            <person name="Aerts A.L."/>
            <person name="Barry K.W."/>
            <person name="Choi C."/>
            <person name="Clum A."/>
            <person name="Coughlan A.Y."/>
            <person name="Deshpande S."/>
            <person name="Douglass A.P."/>
            <person name="Hanson S.J."/>
            <person name="Klenk H.-P."/>
            <person name="LaButti K.M."/>
            <person name="Lapidus A."/>
            <person name="Lindquist E.A."/>
            <person name="Lipzen A.M."/>
            <person name="Meier-Kolthoff J.P."/>
            <person name="Ohm R.A."/>
            <person name="Otillar R.P."/>
            <person name="Pangilinan J.L."/>
            <person name="Peng Y."/>
            <person name="Rokas A."/>
            <person name="Rosa C.A."/>
            <person name="Scheuner C."/>
            <person name="Sibirny A.A."/>
            <person name="Slot J.C."/>
            <person name="Stielow J.B."/>
            <person name="Sun H."/>
            <person name="Kurtzman C.P."/>
            <person name="Blackwell M."/>
            <person name="Grigoriev I.V."/>
            <person name="Jeffries T.W."/>
        </authorList>
    </citation>
    <scope>NUCLEOTIDE SEQUENCE [LARGE SCALE GENOMIC DNA]</scope>
    <source>
        <strain evidence="6">ATCC 18201 / CBS 1600 / BCRC 20928 / JCM 3617 / NBRC 0987 / NRRL Y-1542</strain>
    </source>
</reference>
<dbReference type="InterPro" id="IPR036285">
    <property type="entry name" value="PRP4-like_sf"/>
</dbReference>
<dbReference type="Gene3D" id="4.10.280.110">
    <property type="entry name" value="Pre-mRNA processing factor 4 domain"/>
    <property type="match status" value="1"/>
</dbReference>